<dbReference type="InterPro" id="IPR011989">
    <property type="entry name" value="ARM-like"/>
</dbReference>
<dbReference type="GO" id="GO:0000472">
    <property type="term" value="P:endonucleolytic cleavage to generate mature 5'-end of SSU-rRNA from (SSU-rRNA, 5.8S rRNA, LSU-rRNA)"/>
    <property type="evidence" value="ECO:0000318"/>
    <property type="project" value="GO_Central"/>
</dbReference>
<evidence type="ECO:0000313" key="5">
    <source>
        <dbReference type="Proteomes" id="UP000007110"/>
    </source>
</evidence>
<keyword evidence="5" id="KW-1185">Reference proteome</keyword>
<dbReference type="RefSeq" id="XP_780969.4">
    <property type="nucleotide sequence ID" value="XM_775876.5"/>
</dbReference>
<dbReference type="FunCoup" id="A0A7M7TG35">
    <property type="interactions" value="1602"/>
</dbReference>
<feature type="compositionally biased region" description="Acidic residues" evidence="3">
    <location>
        <begin position="618"/>
        <end position="629"/>
    </location>
</feature>
<dbReference type="Proteomes" id="UP000007110">
    <property type="component" value="Unassembled WGS sequence"/>
</dbReference>
<dbReference type="CTD" id="161424"/>
<dbReference type="EnsemblMetazoa" id="XM_775876">
    <property type="protein sequence ID" value="XP_780969"/>
    <property type="gene ID" value="LOC575478"/>
</dbReference>
<feature type="compositionally biased region" description="Polar residues" evidence="3">
    <location>
        <begin position="630"/>
        <end position="641"/>
    </location>
</feature>
<feature type="region of interest" description="Disordered" evidence="3">
    <location>
        <begin position="605"/>
        <end position="669"/>
    </location>
</feature>
<dbReference type="InterPro" id="IPR040000">
    <property type="entry name" value="NOP9"/>
</dbReference>
<dbReference type="InParanoid" id="A0A7M7TG35"/>
<dbReference type="GeneID" id="575478"/>
<dbReference type="GO" id="GO:0003723">
    <property type="term" value="F:RNA binding"/>
    <property type="evidence" value="ECO:0000318"/>
    <property type="project" value="GO_Central"/>
</dbReference>
<evidence type="ECO:0000256" key="3">
    <source>
        <dbReference type="SAM" id="MobiDB-lite"/>
    </source>
</evidence>
<sequence>MSKKTDKTKNEDDGTGRIGRLDEPTMGYYRRVSDKIQEGFENADEKAMFMRNVYSELEGNEIGLSQNQTVSRILETVLPLSEPEQLTSFLRGLTSDLSTSATDRFASHVLQSTMIEALRYVGTEEGVDLPGIFCTICKEMSENFKEVILDTYASHVLRTLIASLAGIQAPENVSRSKLSRGQQHKELVLETKVILNSPPKDFLSCVEKISETIMEVDDLNEYFTSATAGPVLEVLLLALHHTNKELCKRLTKIFLKQAKLLSKGAASETEKERSLAQLMTHPISSHLLEVIFKVIGDDLLLKVIGRSFKGQLIKLAMHGVANFVLQRLLERTKDLPVFEELFDEIVADIESVLAVNHLGVIQRLAAGCVSHTSKQVPFLQCLMKAFHCHEPRDRQNSCVPLFAAMVTYEVMFGEKDDTKEDPQAPPPIQLQGSLLLQEMLKFSKNGSILNSFMAMTPEMLVSMATHPSGSYLLEAFMKSTVIGEKKKDQYVEKFKGSCFQIACNKHGSRTIEGIFKASSIKSKFVIAETLAERESHLLSHTFGRFVHRNLSLGHLRNRKQEWKSIQMKEAQKRKLFADIVGREPPKKEKAMEEGRQEDMFSKEIAMLTGSGDSRLGEEPGEDATADNDEITTIFSTLSQKGETPLDEDQAHQTQGKKKKKKKRKIKDTD</sequence>
<dbReference type="AlphaFoldDB" id="A0A7M7TG35"/>
<dbReference type="Gene3D" id="1.25.10.10">
    <property type="entry name" value="Leucine-rich Repeat Variant"/>
    <property type="match status" value="2"/>
</dbReference>
<proteinExistence type="predicted"/>
<protein>
    <recommendedName>
        <fullName evidence="6">Nucleolar protein 9</fullName>
    </recommendedName>
</protein>
<dbReference type="GO" id="GO:0000480">
    <property type="term" value="P:endonucleolytic cleavage in 5'-ETS of tricistronic rRNA transcript (SSU-rRNA, 5.8S rRNA, LSU-rRNA)"/>
    <property type="evidence" value="ECO:0000318"/>
    <property type="project" value="GO_Central"/>
</dbReference>
<dbReference type="GO" id="GO:0030688">
    <property type="term" value="C:preribosome, small subunit precursor"/>
    <property type="evidence" value="ECO:0000318"/>
    <property type="project" value="GO_Central"/>
</dbReference>
<accession>A0A7M7TG35</accession>
<dbReference type="OMA" id="HHLVRNF"/>
<dbReference type="SUPFAM" id="SSF48371">
    <property type="entry name" value="ARM repeat"/>
    <property type="match status" value="1"/>
</dbReference>
<dbReference type="GO" id="GO:0000056">
    <property type="term" value="P:ribosomal small subunit export from nucleus"/>
    <property type="evidence" value="ECO:0000318"/>
    <property type="project" value="GO_Central"/>
</dbReference>
<reference evidence="5" key="1">
    <citation type="submission" date="2015-02" db="EMBL/GenBank/DDBJ databases">
        <title>Genome sequencing for Strongylocentrotus purpuratus.</title>
        <authorList>
            <person name="Murali S."/>
            <person name="Liu Y."/>
            <person name="Vee V."/>
            <person name="English A."/>
            <person name="Wang M."/>
            <person name="Skinner E."/>
            <person name="Han Y."/>
            <person name="Muzny D.M."/>
            <person name="Worley K.C."/>
            <person name="Gibbs R.A."/>
        </authorList>
    </citation>
    <scope>NUCLEOTIDE SEQUENCE</scope>
</reference>
<evidence type="ECO:0008006" key="6">
    <source>
        <dbReference type="Google" id="ProtNLM"/>
    </source>
</evidence>
<dbReference type="PANTHER" id="PTHR13102">
    <property type="entry name" value="NUCLEOLAR PROTEIN 9"/>
    <property type="match status" value="1"/>
</dbReference>
<dbReference type="PROSITE" id="PS50302">
    <property type="entry name" value="PUM"/>
    <property type="match status" value="1"/>
</dbReference>
<dbReference type="GO" id="GO:0005730">
    <property type="term" value="C:nucleolus"/>
    <property type="evidence" value="ECO:0000318"/>
    <property type="project" value="GO_Central"/>
</dbReference>
<dbReference type="PANTHER" id="PTHR13102:SF0">
    <property type="entry name" value="NUCLEOLAR PROTEIN 9"/>
    <property type="match status" value="1"/>
</dbReference>
<reference evidence="4" key="2">
    <citation type="submission" date="2021-01" db="UniProtKB">
        <authorList>
            <consortium name="EnsemblMetazoa"/>
        </authorList>
    </citation>
    <scope>IDENTIFICATION</scope>
</reference>
<dbReference type="GO" id="GO:0000447">
    <property type="term" value="P:endonucleolytic cleavage in ITS1 to separate SSU-rRNA from 5.8S rRNA and LSU-rRNA from tricistronic rRNA transcript (SSU-rRNA, 5.8S rRNA, LSU-rRNA)"/>
    <property type="evidence" value="ECO:0000318"/>
    <property type="project" value="GO_Central"/>
</dbReference>
<dbReference type="Pfam" id="PF22493">
    <property type="entry name" value="PUF_NOP9"/>
    <property type="match status" value="1"/>
</dbReference>
<dbReference type="GO" id="GO:0030686">
    <property type="term" value="C:90S preribosome"/>
    <property type="evidence" value="ECO:0000318"/>
    <property type="project" value="GO_Central"/>
</dbReference>
<dbReference type="InterPro" id="IPR016024">
    <property type="entry name" value="ARM-type_fold"/>
</dbReference>
<evidence type="ECO:0000256" key="1">
    <source>
        <dbReference type="ARBA" id="ARBA00022737"/>
    </source>
</evidence>
<evidence type="ECO:0000256" key="2">
    <source>
        <dbReference type="PROSITE-ProRule" id="PRU00317"/>
    </source>
</evidence>
<feature type="region of interest" description="Disordered" evidence="3">
    <location>
        <begin position="1"/>
        <end position="22"/>
    </location>
</feature>
<dbReference type="SMART" id="SM00025">
    <property type="entry name" value="Pumilio"/>
    <property type="match status" value="5"/>
</dbReference>
<feature type="compositionally biased region" description="Basic residues" evidence="3">
    <location>
        <begin position="654"/>
        <end position="669"/>
    </location>
</feature>
<evidence type="ECO:0000313" key="4">
    <source>
        <dbReference type="EnsemblMetazoa" id="XP_780969"/>
    </source>
</evidence>
<name>A0A7M7TG35_STRPU</name>
<dbReference type="InterPro" id="IPR001313">
    <property type="entry name" value="Pumilio_RNA-bd_rpt"/>
</dbReference>
<dbReference type="KEGG" id="spu:575478"/>
<keyword evidence="1" id="KW-0677">Repeat</keyword>
<organism evidence="4 5">
    <name type="scientific">Strongylocentrotus purpuratus</name>
    <name type="common">Purple sea urchin</name>
    <dbReference type="NCBI Taxonomy" id="7668"/>
    <lineage>
        <taxon>Eukaryota</taxon>
        <taxon>Metazoa</taxon>
        <taxon>Echinodermata</taxon>
        <taxon>Eleutherozoa</taxon>
        <taxon>Echinozoa</taxon>
        <taxon>Echinoidea</taxon>
        <taxon>Euechinoidea</taxon>
        <taxon>Echinacea</taxon>
        <taxon>Camarodonta</taxon>
        <taxon>Echinidea</taxon>
        <taxon>Strongylocentrotidae</taxon>
        <taxon>Strongylocentrotus</taxon>
    </lineage>
</organism>
<dbReference type="OrthoDB" id="9987665at2759"/>
<feature type="repeat" description="Pumilio" evidence="2">
    <location>
        <begin position="307"/>
        <end position="343"/>
    </location>
</feature>